<accession>A0AAD4LEE0</accession>
<dbReference type="InterPro" id="IPR013783">
    <property type="entry name" value="Ig-like_fold"/>
</dbReference>
<dbReference type="Gene3D" id="2.60.40.10">
    <property type="entry name" value="Immunoglobulins"/>
    <property type="match status" value="1"/>
</dbReference>
<evidence type="ECO:0000256" key="2">
    <source>
        <dbReference type="SAM" id="SignalP"/>
    </source>
</evidence>
<name>A0AAD4LEE0_9AGAM</name>
<dbReference type="PANTHER" id="PTHR32208">
    <property type="entry name" value="SECRETED PROTEIN-RELATED"/>
    <property type="match status" value="1"/>
</dbReference>
<dbReference type="EMBL" id="JAKELL010000080">
    <property type="protein sequence ID" value="KAH8984028.1"/>
    <property type="molecule type" value="Genomic_DNA"/>
</dbReference>
<dbReference type="InterPro" id="IPR011043">
    <property type="entry name" value="Gal_Oxase/kelch_b-propeller"/>
</dbReference>
<gene>
    <name evidence="5" type="ORF">EDB92DRAFT_1936591</name>
</gene>
<evidence type="ECO:0000313" key="5">
    <source>
        <dbReference type="EMBL" id="KAH8984028.1"/>
    </source>
</evidence>
<dbReference type="Pfam" id="PF07250">
    <property type="entry name" value="Glyoxal_oxid_N"/>
    <property type="match status" value="1"/>
</dbReference>
<dbReference type="InterPro" id="IPR037293">
    <property type="entry name" value="Gal_Oxidase_central_sf"/>
</dbReference>
<feature type="domain" description="Glyoxal oxidase N-terminal" evidence="3">
    <location>
        <begin position="228"/>
        <end position="583"/>
    </location>
</feature>
<protein>
    <submittedName>
        <fullName evidence="5">Copper radical oxidase</fullName>
    </submittedName>
</protein>
<dbReference type="SUPFAM" id="SSF81296">
    <property type="entry name" value="E set domains"/>
    <property type="match status" value="1"/>
</dbReference>
<dbReference type="Proteomes" id="UP001201163">
    <property type="component" value="Unassembled WGS sequence"/>
</dbReference>
<dbReference type="Pfam" id="PF09118">
    <property type="entry name" value="GO-like_E_set"/>
    <property type="match status" value="1"/>
</dbReference>
<evidence type="ECO:0000256" key="1">
    <source>
        <dbReference type="ARBA" id="ARBA00022729"/>
    </source>
</evidence>
<evidence type="ECO:0000259" key="3">
    <source>
        <dbReference type="Pfam" id="PF07250"/>
    </source>
</evidence>
<feature type="chain" id="PRO_5041962537" evidence="2">
    <location>
        <begin position="19"/>
        <end position="711"/>
    </location>
</feature>
<sequence>MPLFSLIIISALVSFCLAKEHKSEPAWNGHTPPGAATPAPFTPYHVPAGARGYDSSSPLVHYKGLWADTYSTCFVGGSLRRTRAHGATAWARATAPADMYIDGLFVQRVDAVLGWNYSLPYGKHTVWIVHSGQTHRGGRLKFIDVDAFVVTTGVPPASFENHQQAAQNLVVAPPPARIAQTAPHGWTLVQKGTTGVNAMQLAVVSATHALILDKVEHNPLTVDNRHPAWGALFNLDTYAVTPLRVRSNSFCAGGAFLGNGTLVSAGGNPVVEDHTAPADFGDTGGTQAVRLFAPCDAPDAAGCDIAEYPEHLRLASPRWYATVVRIEDGSVIIFGGSTRGGWMNNATTNNPTVEYFPPKNLHSANGTPLRLQFLIDTLNSNLFPIAFALPDGRIFVAANRDAMIYDWKRHREQRLPRLPNGVRVTYPMTGTALLLPLDPSNGYAPELSAKDPASDQCARLLLTPAGIATGWQVERMPGPRMMPDAVLLPTGAIVLLNGAASGISGYGNVREQVGQSNADGAVYAPVFRFTQGLPESAIPRMYHSTATLTPKADIMIAGSNPNLDRSEVAYGTEYRVEWLRPPYMTAERPVIEDAPRTMGFGERLKTHAISLMDLGFVTHAVHANSRLVYLVAKLERDGHTLTIEGPPNSGVYPPGPGWLYVVVGDVPSTGVKIMVGNGQGPPVDHGAIKNLLAKTKVDKGDNRKGKAEGSE</sequence>
<organism evidence="5 6">
    <name type="scientific">Lactarius akahatsu</name>
    <dbReference type="NCBI Taxonomy" id="416441"/>
    <lineage>
        <taxon>Eukaryota</taxon>
        <taxon>Fungi</taxon>
        <taxon>Dikarya</taxon>
        <taxon>Basidiomycota</taxon>
        <taxon>Agaricomycotina</taxon>
        <taxon>Agaricomycetes</taxon>
        <taxon>Russulales</taxon>
        <taxon>Russulaceae</taxon>
        <taxon>Lactarius</taxon>
    </lineage>
</organism>
<dbReference type="CDD" id="cd02851">
    <property type="entry name" value="E_set_GO_C"/>
    <property type="match status" value="1"/>
</dbReference>
<reference evidence="5" key="1">
    <citation type="submission" date="2022-01" db="EMBL/GenBank/DDBJ databases">
        <title>Comparative genomics reveals a dynamic genome evolution in the ectomycorrhizal milk-cap (Lactarius) mushrooms.</title>
        <authorList>
            <consortium name="DOE Joint Genome Institute"/>
            <person name="Lebreton A."/>
            <person name="Tang N."/>
            <person name="Kuo A."/>
            <person name="LaButti K."/>
            <person name="Drula E."/>
            <person name="Barry K."/>
            <person name="Clum A."/>
            <person name="Lipzen A."/>
            <person name="Mousain D."/>
            <person name="Ng V."/>
            <person name="Wang R."/>
            <person name="Wang X."/>
            <person name="Dai Y."/>
            <person name="Henrissat B."/>
            <person name="Grigoriev I.V."/>
            <person name="Guerin-Laguette A."/>
            <person name="Yu F."/>
            <person name="Martin F.M."/>
        </authorList>
    </citation>
    <scope>NUCLEOTIDE SEQUENCE</scope>
    <source>
        <strain evidence="5">QP</strain>
    </source>
</reference>
<evidence type="ECO:0000313" key="6">
    <source>
        <dbReference type="Proteomes" id="UP001201163"/>
    </source>
</evidence>
<dbReference type="SUPFAM" id="SSF50965">
    <property type="entry name" value="Galactose oxidase, central domain"/>
    <property type="match status" value="1"/>
</dbReference>
<dbReference type="InterPro" id="IPR014756">
    <property type="entry name" value="Ig_E-set"/>
</dbReference>
<dbReference type="Gene3D" id="2.130.10.80">
    <property type="entry name" value="Galactose oxidase/kelch, beta-propeller"/>
    <property type="match status" value="1"/>
</dbReference>
<dbReference type="InterPro" id="IPR015202">
    <property type="entry name" value="GO-like_E_set"/>
</dbReference>
<feature type="signal peptide" evidence="2">
    <location>
        <begin position="1"/>
        <end position="18"/>
    </location>
</feature>
<keyword evidence="6" id="KW-1185">Reference proteome</keyword>
<comment type="caution">
    <text evidence="5">The sequence shown here is derived from an EMBL/GenBank/DDBJ whole genome shotgun (WGS) entry which is preliminary data.</text>
</comment>
<keyword evidence="1 2" id="KW-0732">Signal</keyword>
<evidence type="ECO:0000259" key="4">
    <source>
        <dbReference type="Pfam" id="PF09118"/>
    </source>
</evidence>
<dbReference type="PANTHER" id="PTHR32208:SF96">
    <property type="entry name" value="GLYOXAL OXIDASE"/>
    <property type="match status" value="1"/>
</dbReference>
<dbReference type="InterPro" id="IPR009880">
    <property type="entry name" value="Glyoxal_oxidase_N"/>
</dbReference>
<feature type="domain" description="Galactose oxidase-like Early set" evidence="4">
    <location>
        <begin position="588"/>
        <end position="675"/>
    </location>
</feature>
<proteinExistence type="predicted"/>
<dbReference type="AlphaFoldDB" id="A0AAD4LEE0"/>